<accession>A0ABR1IX86</accession>
<keyword evidence="3" id="KW-1185">Reference proteome</keyword>
<dbReference type="PANTHER" id="PTHR10622:SF10">
    <property type="entry name" value="HET DOMAIN-CONTAINING PROTEIN"/>
    <property type="match status" value="1"/>
</dbReference>
<dbReference type="Proteomes" id="UP001498398">
    <property type="component" value="Unassembled WGS sequence"/>
</dbReference>
<dbReference type="Pfam" id="PF06985">
    <property type="entry name" value="HET"/>
    <property type="match status" value="1"/>
</dbReference>
<organism evidence="2 3">
    <name type="scientific">Marasmiellus scandens</name>
    <dbReference type="NCBI Taxonomy" id="2682957"/>
    <lineage>
        <taxon>Eukaryota</taxon>
        <taxon>Fungi</taxon>
        <taxon>Dikarya</taxon>
        <taxon>Basidiomycota</taxon>
        <taxon>Agaricomycotina</taxon>
        <taxon>Agaricomycetes</taxon>
        <taxon>Agaricomycetidae</taxon>
        <taxon>Agaricales</taxon>
        <taxon>Marasmiineae</taxon>
        <taxon>Omphalotaceae</taxon>
        <taxon>Marasmiellus</taxon>
    </lineage>
</organism>
<proteinExistence type="predicted"/>
<feature type="domain" description="Heterokaryon incompatibility" evidence="1">
    <location>
        <begin position="198"/>
        <end position="296"/>
    </location>
</feature>
<sequence length="455" mass="52275">MKILRNDNKIRDKTRCSLTAMLFHCLNFIVDVIKAKFRGSNRDDTTSSYPSSIPSYNDHGAIFPCSTLHDEEVRSLFAPDTIILCCSTQLPLEEEDRIVSVESCDCSMPNGSDHDDTILFDPDDDCSTFCGDRVEQPCDTVPSSYWLVPEEEGKPTTSKNPVSCDRSISYIDIHPHRLIDTHTLELVEPAESSVIPPYAILSHRWILGQEIVYEEFLRPHAQTISKLGYQKIQAACQQARQDGIHYIWVDTCCIEQGNHEDVAASITSMYTYYQNAEVCYVYLADVIEKSGMFGQKEWGWIEGGSEWFNRGWTLQELLAPPVVIFFNKNWQRLGDKHELREEIFRQTTIPPTVLSGEQSVKDVDVVTRMSWATERITTREQDEAYCLQGILGVTVEPNYEESPFASINRLAKALFDVEPELRERLGISDDLFRDPNSDFLWHLFFQRRYDVQKTF</sequence>
<dbReference type="InterPro" id="IPR010730">
    <property type="entry name" value="HET"/>
</dbReference>
<comment type="caution">
    <text evidence="2">The sequence shown here is derived from an EMBL/GenBank/DDBJ whole genome shotgun (WGS) entry which is preliminary data.</text>
</comment>
<evidence type="ECO:0000313" key="3">
    <source>
        <dbReference type="Proteomes" id="UP001498398"/>
    </source>
</evidence>
<name>A0ABR1IX86_9AGAR</name>
<dbReference type="PANTHER" id="PTHR10622">
    <property type="entry name" value="HET DOMAIN-CONTAINING PROTEIN"/>
    <property type="match status" value="1"/>
</dbReference>
<gene>
    <name evidence="2" type="ORF">VKT23_015717</name>
</gene>
<reference evidence="2 3" key="1">
    <citation type="submission" date="2024-01" db="EMBL/GenBank/DDBJ databases">
        <title>A draft genome for the cacao thread blight pathogen Marasmiellus scandens.</title>
        <authorList>
            <person name="Baruah I.K."/>
            <person name="Leung J."/>
            <person name="Bukari Y."/>
            <person name="Amoako-Attah I."/>
            <person name="Meinhardt L.W."/>
            <person name="Bailey B.A."/>
            <person name="Cohen S.P."/>
        </authorList>
    </citation>
    <scope>NUCLEOTIDE SEQUENCE [LARGE SCALE GENOMIC DNA]</scope>
    <source>
        <strain evidence="2 3">GH-19</strain>
    </source>
</reference>
<evidence type="ECO:0000313" key="2">
    <source>
        <dbReference type="EMBL" id="KAK7443544.1"/>
    </source>
</evidence>
<evidence type="ECO:0000259" key="1">
    <source>
        <dbReference type="Pfam" id="PF06985"/>
    </source>
</evidence>
<protein>
    <recommendedName>
        <fullName evidence="1">Heterokaryon incompatibility domain-containing protein</fullName>
    </recommendedName>
</protein>
<dbReference type="EMBL" id="JBANRG010000054">
    <property type="protein sequence ID" value="KAK7443544.1"/>
    <property type="molecule type" value="Genomic_DNA"/>
</dbReference>